<keyword evidence="1" id="KW-0833">Ubl conjugation pathway</keyword>
<reference evidence="5" key="2">
    <citation type="submission" date="2018-05" db="EMBL/GenBank/DDBJ databases">
        <title>OpunRS2 (Oryza punctata Reference Sequence Version 2).</title>
        <authorList>
            <person name="Zhang J."/>
            <person name="Kudrna D."/>
            <person name="Lee S."/>
            <person name="Talag J."/>
            <person name="Welchert J."/>
            <person name="Wing R.A."/>
        </authorList>
    </citation>
    <scope>NUCLEOTIDE SEQUENCE [LARGE SCALE GENOMIC DNA]</scope>
</reference>
<dbReference type="EnsemblPlants" id="OPUNC03G18490.1">
    <property type="protein sequence ID" value="OPUNC03G18490.1"/>
    <property type="gene ID" value="OPUNC03G18490"/>
</dbReference>
<dbReference type="PANTHER" id="PTHR32370">
    <property type="entry name" value="OS12G0117600 PROTEIN"/>
    <property type="match status" value="1"/>
</dbReference>
<dbReference type="AlphaFoldDB" id="A0A0E0KEE3"/>
<protein>
    <recommendedName>
        <fullName evidence="4">NPH3 domain-containing protein</fullName>
    </recommendedName>
</protein>
<evidence type="ECO:0000256" key="1">
    <source>
        <dbReference type="ARBA" id="ARBA00022786"/>
    </source>
</evidence>
<dbReference type="GO" id="GO:0016567">
    <property type="term" value="P:protein ubiquitination"/>
    <property type="evidence" value="ECO:0007669"/>
    <property type="project" value="UniProtKB-UniPathway"/>
</dbReference>
<evidence type="ECO:0000256" key="3">
    <source>
        <dbReference type="SAM" id="Phobius"/>
    </source>
</evidence>
<reference evidence="5" key="1">
    <citation type="submission" date="2015-04" db="UniProtKB">
        <authorList>
            <consortium name="EnsemblPlants"/>
        </authorList>
    </citation>
    <scope>IDENTIFICATION</scope>
</reference>
<sequence length="157" mass="16769">MWADPAPGVCGGGGGGGVVEDDITCDFLLKLLRVRSMVGPDAALLQELESMTTRRVDQAMLGAVMIPCGTLLDVLLVMRLVRGFLKDAGGRLVDVYLVESALEAVLQPAEFEESSLAPCLLVIDVLDLPSVPATAPLPRFAGQGIYLRFFKEEGLHN</sequence>
<dbReference type="Pfam" id="PF03000">
    <property type="entry name" value="NPH3"/>
    <property type="match status" value="1"/>
</dbReference>
<dbReference type="HOGENOM" id="CLU_1680752_0_0_1"/>
<evidence type="ECO:0000313" key="5">
    <source>
        <dbReference type="EnsemblPlants" id="OPUNC03G18490.1"/>
    </source>
</evidence>
<feature type="transmembrane region" description="Helical" evidence="3">
    <location>
        <begin position="59"/>
        <end position="81"/>
    </location>
</feature>
<proteinExistence type="inferred from homology"/>
<dbReference type="InterPro" id="IPR043454">
    <property type="entry name" value="NPH3/RPT2-like"/>
</dbReference>
<comment type="similarity">
    <text evidence="2">Belongs to the NPH3 family.</text>
</comment>
<accession>A0A0E0KEE3</accession>
<dbReference type="STRING" id="4537.A0A0E0KEE3"/>
<keyword evidence="3" id="KW-0812">Transmembrane</keyword>
<evidence type="ECO:0000256" key="2">
    <source>
        <dbReference type="PROSITE-ProRule" id="PRU00982"/>
    </source>
</evidence>
<dbReference type="Gramene" id="OPUNC03G18490.1">
    <property type="protein sequence ID" value="OPUNC03G18490.1"/>
    <property type="gene ID" value="OPUNC03G18490"/>
</dbReference>
<keyword evidence="3" id="KW-1133">Transmembrane helix</keyword>
<organism evidence="5">
    <name type="scientific">Oryza punctata</name>
    <name type="common">Red rice</name>
    <dbReference type="NCBI Taxonomy" id="4537"/>
    <lineage>
        <taxon>Eukaryota</taxon>
        <taxon>Viridiplantae</taxon>
        <taxon>Streptophyta</taxon>
        <taxon>Embryophyta</taxon>
        <taxon>Tracheophyta</taxon>
        <taxon>Spermatophyta</taxon>
        <taxon>Magnoliopsida</taxon>
        <taxon>Liliopsida</taxon>
        <taxon>Poales</taxon>
        <taxon>Poaceae</taxon>
        <taxon>BOP clade</taxon>
        <taxon>Oryzoideae</taxon>
        <taxon>Oryzeae</taxon>
        <taxon>Oryzinae</taxon>
        <taxon>Oryza</taxon>
    </lineage>
</organism>
<keyword evidence="6" id="KW-1185">Reference proteome</keyword>
<dbReference type="UniPathway" id="UPA00143"/>
<dbReference type="Proteomes" id="UP000026962">
    <property type="component" value="Chromosome 3"/>
</dbReference>
<evidence type="ECO:0000259" key="4">
    <source>
        <dbReference type="PROSITE" id="PS51649"/>
    </source>
</evidence>
<dbReference type="eggNOG" id="ENOG502QR49">
    <property type="taxonomic scope" value="Eukaryota"/>
</dbReference>
<dbReference type="InterPro" id="IPR027356">
    <property type="entry name" value="NPH3_dom"/>
</dbReference>
<name>A0A0E0KEE3_ORYPU</name>
<evidence type="ECO:0000313" key="6">
    <source>
        <dbReference type="Proteomes" id="UP000026962"/>
    </source>
</evidence>
<feature type="domain" description="NPH3" evidence="4">
    <location>
        <begin position="1"/>
        <end position="157"/>
    </location>
</feature>
<keyword evidence="3" id="KW-0472">Membrane</keyword>
<dbReference type="PROSITE" id="PS51649">
    <property type="entry name" value="NPH3"/>
    <property type="match status" value="1"/>
</dbReference>